<keyword evidence="3 6" id="KW-1133">Transmembrane helix</keyword>
<evidence type="ECO:0000313" key="8">
    <source>
        <dbReference type="EMBL" id="GLW90203.1"/>
    </source>
</evidence>
<keyword evidence="2 6" id="KW-0812">Transmembrane</keyword>
<dbReference type="AlphaFoldDB" id="A0A9W6QGW4"/>
<dbReference type="InterPro" id="IPR010445">
    <property type="entry name" value="LapA_dom"/>
</dbReference>
<organism evidence="8 9">
    <name type="scientific">Actinokineospora globicatena</name>
    <dbReference type="NCBI Taxonomy" id="103729"/>
    <lineage>
        <taxon>Bacteria</taxon>
        <taxon>Bacillati</taxon>
        <taxon>Actinomycetota</taxon>
        <taxon>Actinomycetes</taxon>
        <taxon>Pseudonocardiales</taxon>
        <taxon>Pseudonocardiaceae</taxon>
        <taxon>Actinokineospora</taxon>
    </lineage>
</organism>
<dbReference type="Pfam" id="PF06305">
    <property type="entry name" value="LapA_dom"/>
    <property type="match status" value="1"/>
</dbReference>
<gene>
    <name evidence="8" type="ORF">Aglo03_10190</name>
</gene>
<sequence>MTDTPAARPVQSNTPPADPAPPATPPPGTAPPPAAADPLRRSRTSALWIGVIVFAAVLVLLLIFILQNTQPVLISYLGATGEVPLAVAMLLATAAGILLTAAAGSLRIRQLRRRLPRRRGH</sequence>
<feature type="region of interest" description="Disordered" evidence="5">
    <location>
        <begin position="1"/>
        <end position="38"/>
    </location>
</feature>
<proteinExistence type="predicted"/>
<evidence type="ECO:0000256" key="4">
    <source>
        <dbReference type="ARBA" id="ARBA00023136"/>
    </source>
</evidence>
<evidence type="ECO:0000256" key="5">
    <source>
        <dbReference type="SAM" id="MobiDB-lite"/>
    </source>
</evidence>
<comment type="caution">
    <text evidence="8">The sequence shown here is derived from an EMBL/GenBank/DDBJ whole genome shotgun (WGS) entry which is preliminary data.</text>
</comment>
<evidence type="ECO:0000313" key="9">
    <source>
        <dbReference type="Proteomes" id="UP001165042"/>
    </source>
</evidence>
<protein>
    <recommendedName>
        <fullName evidence="7">Lipopolysaccharide assembly protein A domain-containing protein</fullName>
    </recommendedName>
</protein>
<evidence type="ECO:0000256" key="1">
    <source>
        <dbReference type="ARBA" id="ARBA00022475"/>
    </source>
</evidence>
<feature type="domain" description="Lipopolysaccharide assembly protein A" evidence="7">
    <location>
        <begin position="67"/>
        <end position="117"/>
    </location>
</feature>
<feature type="transmembrane region" description="Helical" evidence="6">
    <location>
        <begin position="46"/>
        <end position="66"/>
    </location>
</feature>
<evidence type="ECO:0000259" key="7">
    <source>
        <dbReference type="Pfam" id="PF06305"/>
    </source>
</evidence>
<keyword evidence="4 6" id="KW-0472">Membrane</keyword>
<feature type="compositionally biased region" description="Pro residues" evidence="5">
    <location>
        <begin position="16"/>
        <end position="35"/>
    </location>
</feature>
<keyword evidence="1" id="KW-1003">Cell membrane</keyword>
<dbReference type="RefSeq" id="WP_285608047.1">
    <property type="nucleotide sequence ID" value="NZ_BSSD01000001.1"/>
</dbReference>
<dbReference type="EMBL" id="BSSD01000001">
    <property type="protein sequence ID" value="GLW90203.1"/>
    <property type="molecule type" value="Genomic_DNA"/>
</dbReference>
<keyword evidence="9" id="KW-1185">Reference proteome</keyword>
<name>A0A9W6QGW4_9PSEU</name>
<evidence type="ECO:0000256" key="2">
    <source>
        <dbReference type="ARBA" id="ARBA00022692"/>
    </source>
</evidence>
<feature type="transmembrane region" description="Helical" evidence="6">
    <location>
        <begin position="86"/>
        <end position="108"/>
    </location>
</feature>
<dbReference type="GO" id="GO:0005886">
    <property type="term" value="C:plasma membrane"/>
    <property type="evidence" value="ECO:0007669"/>
    <property type="project" value="InterPro"/>
</dbReference>
<reference evidence="8" key="1">
    <citation type="submission" date="2023-02" db="EMBL/GenBank/DDBJ databases">
        <title>Actinokineospora globicatena NBRC 15670.</title>
        <authorList>
            <person name="Ichikawa N."/>
            <person name="Sato H."/>
            <person name="Tonouchi N."/>
        </authorList>
    </citation>
    <scope>NUCLEOTIDE SEQUENCE</scope>
    <source>
        <strain evidence="8">NBRC 15670</strain>
    </source>
</reference>
<dbReference type="Proteomes" id="UP001165042">
    <property type="component" value="Unassembled WGS sequence"/>
</dbReference>
<evidence type="ECO:0000256" key="3">
    <source>
        <dbReference type="ARBA" id="ARBA00022989"/>
    </source>
</evidence>
<evidence type="ECO:0000256" key="6">
    <source>
        <dbReference type="SAM" id="Phobius"/>
    </source>
</evidence>
<accession>A0A9W6QGW4</accession>